<evidence type="ECO:0000313" key="3">
    <source>
        <dbReference type="EMBL" id="KAJ8318434.1"/>
    </source>
</evidence>
<evidence type="ECO:0000256" key="1">
    <source>
        <dbReference type="SAM" id="MobiDB-lite"/>
    </source>
</evidence>
<feature type="compositionally biased region" description="Low complexity" evidence="1">
    <location>
        <begin position="99"/>
        <end position="114"/>
    </location>
</feature>
<evidence type="ECO:0000259" key="2">
    <source>
        <dbReference type="SMART" id="SM00065"/>
    </source>
</evidence>
<dbReference type="SMART" id="SM00065">
    <property type="entry name" value="GAF"/>
    <property type="match status" value="1"/>
</dbReference>
<sequence length="431" mass="48873">MDSLRETITSRLFPRSSEWQRRAKLGNYYRTMSGDVSEHEKPLPDKLEEYEKMEKWLDEHPEFVHDYFARKAKRSMVDGWLIAHAISHSPGLHVVQSDGNSSGSNSKNNSGTNTPVRKISAQEFDRGDILNPIISTVDGTPTFLGPPSSSSSTNNLSKCFRRSRSELKTLDEKELMYEIVIDICNDLDVTSLCHKILQNVCILLNADRCSLFLVHGAGTEEKRLVSKLFDVSADTTLDEICENREEIRINWGTGIVGYVAKTGETQNIRDVYQDPRFNSEVDIKMGYKTTSLLSMPIKDCDGKVIGVAQAVNKLGLKDVPFDEHDEKVFASYLAFCGIGLKNAQLYEKSLLENRRNQVLLDLARVIFEEQSNLSNLIYKIMMHTQSLLQCERCQVMLIDDTSKVMNIFVLNNNSFAISPHFSFFLNIFLSP</sequence>
<name>A0ABQ9FMC9_TEGGR</name>
<gene>
    <name evidence="3" type="ORF">KUTeg_003525</name>
</gene>
<feature type="region of interest" description="Disordered" evidence="1">
    <location>
        <begin position="93"/>
        <end position="115"/>
    </location>
</feature>
<dbReference type="EMBL" id="JARBDR010000214">
    <property type="protein sequence ID" value="KAJ8318434.1"/>
    <property type="molecule type" value="Genomic_DNA"/>
</dbReference>
<proteinExistence type="predicted"/>
<dbReference type="InterPro" id="IPR029016">
    <property type="entry name" value="GAF-like_dom_sf"/>
</dbReference>
<dbReference type="Gene3D" id="3.30.450.40">
    <property type="match status" value="2"/>
</dbReference>
<reference evidence="3 4" key="1">
    <citation type="submission" date="2022-12" db="EMBL/GenBank/DDBJ databases">
        <title>Chromosome-level genome of Tegillarca granosa.</title>
        <authorList>
            <person name="Kim J."/>
        </authorList>
    </citation>
    <scope>NUCLEOTIDE SEQUENCE [LARGE SCALE GENOMIC DNA]</scope>
    <source>
        <strain evidence="3">Teg-2019</strain>
        <tissue evidence="3">Adductor muscle</tissue>
    </source>
</reference>
<accession>A0ABQ9FMC9</accession>
<dbReference type="InterPro" id="IPR003018">
    <property type="entry name" value="GAF"/>
</dbReference>
<dbReference type="Proteomes" id="UP001217089">
    <property type="component" value="Unassembled WGS sequence"/>
</dbReference>
<evidence type="ECO:0000313" key="4">
    <source>
        <dbReference type="Proteomes" id="UP001217089"/>
    </source>
</evidence>
<protein>
    <recommendedName>
        <fullName evidence="2">GAF domain-containing protein</fullName>
    </recommendedName>
</protein>
<dbReference type="SUPFAM" id="SSF55781">
    <property type="entry name" value="GAF domain-like"/>
    <property type="match status" value="2"/>
</dbReference>
<comment type="caution">
    <text evidence="3">The sequence shown here is derived from an EMBL/GenBank/DDBJ whole genome shotgun (WGS) entry which is preliminary data.</text>
</comment>
<feature type="domain" description="GAF" evidence="2">
    <location>
        <begin position="188"/>
        <end position="350"/>
    </location>
</feature>
<keyword evidence="4" id="KW-1185">Reference proteome</keyword>
<dbReference type="Pfam" id="PF01590">
    <property type="entry name" value="GAF"/>
    <property type="match status" value="1"/>
</dbReference>
<organism evidence="3 4">
    <name type="scientific">Tegillarca granosa</name>
    <name type="common">Malaysian cockle</name>
    <name type="synonym">Anadara granosa</name>
    <dbReference type="NCBI Taxonomy" id="220873"/>
    <lineage>
        <taxon>Eukaryota</taxon>
        <taxon>Metazoa</taxon>
        <taxon>Spiralia</taxon>
        <taxon>Lophotrochozoa</taxon>
        <taxon>Mollusca</taxon>
        <taxon>Bivalvia</taxon>
        <taxon>Autobranchia</taxon>
        <taxon>Pteriomorphia</taxon>
        <taxon>Arcoida</taxon>
        <taxon>Arcoidea</taxon>
        <taxon>Arcidae</taxon>
        <taxon>Tegillarca</taxon>
    </lineage>
</organism>
<dbReference type="PANTHER" id="PTHR11347">
    <property type="entry name" value="CYCLIC NUCLEOTIDE PHOSPHODIESTERASE"/>
    <property type="match status" value="1"/>
</dbReference>